<organism evidence="1">
    <name type="scientific">Cladocopium goreaui</name>
    <dbReference type="NCBI Taxonomy" id="2562237"/>
    <lineage>
        <taxon>Eukaryota</taxon>
        <taxon>Sar</taxon>
        <taxon>Alveolata</taxon>
        <taxon>Dinophyceae</taxon>
        <taxon>Suessiales</taxon>
        <taxon>Symbiodiniaceae</taxon>
        <taxon>Cladocopium</taxon>
    </lineage>
</organism>
<name>A0A9P1G2J4_9DINO</name>
<dbReference type="EMBL" id="CAMXCT010002362">
    <property type="protein sequence ID" value="CAI3997638.1"/>
    <property type="molecule type" value="Genomic_DNA"/>
</dbReference>
<evidence type="ECO:0000313" key="2">
    <source>
        <dbReference type="EMBL" id="CAL4784950.1"/>
    </source>
</evidence>
<protein>
    <submittedName>
        <fullName evidence="1">Uncharacterized protein</fullName>
    </submittedName>
</protein>
<proteinExistence type="predicted"/>
<accession>A0A9P1G2J4</accession>
<comment type="caution">
    <text evidence="1">The sequence shown here is derived from an EMBL/GenBank/DDBJ whole genome shotgun (WGS) entry which is preliminary data.</text>
</comment>
<evidence type="ECO:0000313" key="1">
    <source>
        <dbReference type="EMBL" id="CAI3997638.1"/>
    </source>
</evidence>
<dbReference type="EMBL" id="CAMXCT020002362">
    <property type="protein sequence ID" value="CAL1151013.1"/>
    <property type="molecule type" value="Genomic_DNA"/>
</dbReference>
<reference evidence="2 3" key="2">
    <citation type="submission" date="2024-05" db="EMBL/GenBank/DDBJ databases">
        <authorList>
            <person name="Chen Y."/>
            <person name="Shah S."/>
            <person name="Dougan E. K."/>
            <person name="Thang M."/>
            <person name="Chan C."/>
        </authorList>
    </citation>
    <scope>NUCLEOTIDE SEQUENCE [LARGE SCALE GENOMIC DNA]</scope>
</reference>
<evidence type="ECO:0000313" key="3">
    <source>
        <dbReference type="Proteomes" id="UP001152797"/>
    </source>
</evidence>
<gene>
    <name evidence="1" type="ORF">C1SCF055_LOCUS23999</name>
</gene>
<reference evidence="1" key="1">
    <citation type="submission" date="2022-10" db="EMBL/GenBank/DDBJ databases">
        <authorList>
            <person name="Chen Y."/>
            <person name="Dougan E. K."/>
            <person name="Chan C."/>
            <person name="Rhodes N."/>
            <person name="Thang M."/>
        </authorList>
    </citation>
    <scope>NUCLEOTIDE SEQUENCE</scope>
</reference>
<keyword evidence="3" id="KW-1185">Reference proteome</keyword>
<dbReference type="Proteomes" id="UP001152797">
    <property type="component" value="Unassembled WGS sequence"/>
</dbReference>
<dbReference type="EMBL" id="CAMXCT030002362">
    <property type="protein sequence ID" value="CAL4784950.1"/>
    <property type="molecule type" value="Genomic_DNA"/>
</dbReference>
<dbReference type="AlphaFoldDB" id="A0A9P1G2J4"/>
<sequence length="115" mass="12943">MQDTLAPQPVEELEPATSLVVCNEESFSPGHLEAKSMDVEEALEAVATEKLDAEDAPMPTEKLDHAEEPDLQTLLQRHISELEEVSTQMTQRQKALLGVYKALRLHDWTSKKMPF</sequence>